<dbReference type="SMART" id="SM00636">
    <property type="entry name" value="Glyco_18"/>
    <property type="match status" value="1"/>
</dbReference>
<dbReference type="Proteomes" id="UP000284375">
    <property type="component" value="Unassembled WGS sequence"/>
</dbReference>
<dbReference type="InterPro" id="IPR001223">
    <property type="entry name" value="Glyco_hydro18_cat"/>
</dbReference>
<dbReference type="Gene3D" id="3.10.50.10">
    <property type="match status" value="1"/>
</dbReference>
<evidence type="ECO:0000256" key="10">
    <source>
        <dbReference type="ARBA" id="ARBA00023326"/>
    </source>
</evidence>
<dbReference type="InterPro" id="IPR011583">
    <property type="entry name" value="Chitinase_II/V-like_cat"/>
</dbReference>
<comment type="caution">
    <text evidence="13">The sequence shown here is derived from an EMBL/GenBank/DDBJ whole genome shotgun (WGS) entry which is preliminary data.</text>
</comment>
<dbReference type="STRING" id="252740.A0A423VAL1"/>
<dbReference type="PANTHER" id="PTHR11177">
    <property type="entry name" value="CHITINASE"/>
    <property type="match status" value="1"/>
</dbReference>
<protein>
    <recommendedName>
        <fullName evidence="4">chitinase</fullName>
        <ecNumber evidence="4">3.2.1.14</ecNumber>
    </recommendedName>
</protein>
<comment type="similarity">
    <text evidence="3">Belongs to the glycosyl hydrolase 18 family. Chitinase class V subfamily.</text>
</comment>
<dbReference type="Gene3D" id="3.20.20.80">
    <property type="entry name" value="Glycosidases"/>
    <property type="match status" value="1"/>
</dbReference>
<keyword evidence="10" id="KW-0624">Polysaccharide degradation</keyword>
<dbReference type="SUPFAM" id="SSF54556">
    <property type="entry name" value="Chitinase insertion domain"/>
    <property type="match status" value="1"/>
</dbReference>
<dbReference type="InterPro" id="IPR029070">
    <property type="entry name" value="Chitinase_insertion_sf"/>
</dbReference>
<keyword evidence="7" id="KW-0146">Chitin degradation</keyword>
<sequence>MSISQIPVNALTHLHFSFAYIQPGNYKVVAMDGVDESVLQEFSGIKSKNSGLKTIISVGGWTFNDNGTATQPIFGEIARSASNRGVFISNLLEFMRQYAFDGVDFDWEYPGAGDRGGQPDDGKNFVTLLSELKDVISAEPIPYVVSFTVPTSYWYLRNFDLAAVDHVDWVNVMSYDLHGVWDATNPIGNTVLSHTNLTEIKLALDLFWRNSIPANKLNLGVGFYGRSFQLSDPSCSQPGCQFKGGALPGPCTANSGTLAYFEIMDLISQKNLSPYYDKEAQAKYVVWDNDQWVSYDDADTFQAKIDFANNLGLGGLLIWSIDQDTQNLDALKAVLGSKGIDAFKDTAADAAYWQQIGAQDCYTTDCGGSCKTGFITTTHQPCGSAKFLTRHSTKKDSALCCPVAAAPNSDDCTWRGSAPSCNGHCSDGEVTLELNRWGDGDYCEDGNKAYCCKNEGVENTCYWTGVGGNCNSGDEPLTFAGTFLETVADIASFGGLFGEALADILDGIDMDLRKLYCCPPDMMKTWQNCDWHGEPGSCFDNHCDTGHQVQLASSAYGAGQSCAPRLERSRVFCCDPANGKSPFLPVPLDYLFPNPPTGDSVDSDYDLVIDDTWGTGHDETSDKDDPDNAAFGFWVMTSPEEIQVSLDRRDGSHWTLFNCDDAISEEAQTIQMVCTNTGDNSNCHKIGLGHGVPGTIVEMPSGQGCGPAKYAVAVSMEVSKNQTLPRHLRKRGLSKHIPVVYDFTFDYDWMRVPRDLGDTQVRVDYSNEVGYWDSVVDKAARKKQKRSLDDLGGNHRRWLEDEWRDDNHFGALSTEEMHKRWFGSDVISWLQGLLNIEIKPTFTHDYEDSVTAIIMDESWTCKANAQTTLSASLNAKAVASIKVSSSFGMTIITKLSASQPLDLTDSFVFLKTSGEVSAIFTVDALAKVDFDSKEFPLATLPFPGASFTVPKLLQVGPKFVLNARAKGTVEVSAHLESRVEIANWDFQQTYPDANGDFDPKSLASPQREFSYDGLQAPTFDASVNANGQLTAYLMPTLSFGIEFDPRWSIGKCTAELVATGSVTLRARAGTDTPDCLLEYGVDAGALLTARATAPDNFHWNPKSFDFFPFTRNLIPGDGTDWKCVGSDAPSVKRAHVPSIGSGSNGSQAFVPDLVSQTPHMLQDRGATYGPFFRLPAFGQLCPSSGTGEEKDCNTITGYDDDQLTVEKRQVWSDELLLRALNLSDPSDLIDAGGSLWKRGGTESYDICKEDAVMIYKTPTYPDGTIYYDNNNWADCNDFGFGVQPGTQAGHDYIAEHILERQMIQQFMLRLVQARGGAINGFPSLCKYIKNYWNGQRGYINGVRAWDVVSSAYPSNDNGHGNEVVRIEDEVNKAKARAFKIGTDINDDTKMRNWNSNEDDAARIVKNLKDTIMAVKYMANPTINGYYRDQGRRVAAQFLAVEQALQANWAGTQTPYTILNLDQLFIQFMQDYTNEVLQKFESYLTLWSGFVGGGWLPQPGEVLTPSRQTLATKITMITTEINTLIAAPLFPNPFP</sequence>
<keyword evidence="5" id="KW-0964">Secreted</keyword>
<evidence type="ECO:0000256" key="8">
    <source>
        <dbReference type="ARBA" id="ARBA00023277"/>
    </source>
</evidence>
<dbReference type="EC" id="3.2.1.14" evidence="4"/>
<dbReference type="GO" id="GO:0000272">
    <property type="term" value="P:polysaccharide catabolic process"/>
    <property type="evidence" value="ECO:0007669"/>
    <property type="project" value="UniProtKB-KW"/>
</dbReference>
<dbReference type="PROSITE" id="PS51910">
    <property type="entry name" value="GH18_2"/>
    <property type="match status" value="1"/>
</dbReference>
<evidence type="ECO:0000256" key="4">
    <source>
        <dbReference type="ARBA" id="ARBA00012729"/>
    </source>
</evidence>
<evidence type="ECO:0000256" key="6">
    <source>
        <dbReference type="ARBA" id="ARBA00022801"/>
    </source>
</evidence>
<dbReference type="PROSITE" id="PS01095">
    <property type="entry name" value="GH18_1"/>
    <property type="match status" value="1"/>
</dbReference>
<evidence type="ECO:0000256" key="11">
    <source>
        <dbReference type="RuleBase" id="RU000489"/>
    </source>
</evidence>
<dbReference type="InterPro" id="IPR050314">
    <property type="entry name" value="Glycosyl_Hydrlase_18"/>
</dbReference>
<dbReference type="InterPro" id="IPR001579">
    <property type="entry name" value="Glyco_hydro_18_chit_AS"/>
</dbReference>
<dbReference type="InterPro" id="IPR017853">
    <property type="entry name" value="GH"/>
</dbReference>
<keyword evidence="14" id="KW-1185">Reference proteome</keyword>
<proteinExistence type="inferred from homology"/>
<evidence type="ECO:0000256" key="2">
    <source>
        <dbReference type="ARBA" id="ARBA00004613"/>
    </source>
</evidence>
<organism evidence="13 14">
    <name type="scientific">Cytospora chrysosperma</name>
    <name type="common">Cytospora canker fungus</name>
    <name type="synonym">Sphaeria chrysosperma</name>
    <dbReference type="NCBI Taxonomy" id="252740"/>
    <lineage>
        <taxon>Eukaryota</taxon>
        <taxon>Fungi</taxon>
        <taxon>Dikarya</taxon>
        <taxon>Ascomycota</taxon>
        <taxon>Pezizomycotina</taxon>
        <taxon>Sordariomycetes</taxon>
        <taxon>Sordariomycetidae</taxon>
        <taxon>Diaporthales</taxon>
        <taxon>Cytosporaceae</taxon>
        <taxon>Cytospora</taxon>
    </lineage>
</organism>
<dbReference type="PANTHER" id="PTHR11177:SF397">
    <property type="entry name" value="CHITINASE"/>
    <property type="match status" value="1"/>
</dbReference>
<comment type="subcellular location">
    <subcellularLocation>
        <location evidence="2">Secreted</location>
    </subcellularLocation>
</comment>
<dbReference type="GO" id="GO:0008843">
    <property type="term" value="F:endochitinase activity"/>
    <property type="evidence" value="ECO:0007669"/>
    <property type="project" value="UniProtKB-EC"/>
</dbReference>
<accession>A0A423VAL1</accession>
<reference evidence="13 14" key="1">
    <citation type="submission" date="2015-09" db="EMBL/GenBank/DDBJ databases">
        <title>Host preference determinants of Valsa canker pathogens revealed by comparative genomics.</title>
        <authorList>
            <person name="Yin Z."/>
            <person name="Huang L."/>
        </authorList>
    </citation>
    <scope>NUCLEOTIDE SEQUENCE [LARGE SCALE GENOMIC DNA]</scope>
    <source>
        <strain evidence="13 14">YSFL</strain>
    </source>
</reference>
<dbReference type="OrthoDB" id="73875at2759"/>
<keyword evidence="8" id="KW-0119">Carbohydrate metabolism</keyword>
<evidence type="ECO:0000256" key="1">
    <source>
        <dbReference type="ARBA" id="ARBA00000822"/>
    </source>
</evidence>
<evidence type="ECO:0000256" key="7">
    <source>
        <dbReference type="ARBA" id="ARBA00023024"/>
    </source>
</evidence>
<comment type="catalytic activity">
    <reaction evidence="1">
        <text>Random endo-hydrolysis of N-acetyl-beta-D-glucosaminide (1-&gt;4)-beta-linkages in chitin and chitodextrins.</text>
        <dbReference type="EC" id="3.2.1.14"/>
    </reaction>
</comment>
<dbReference type="EMBL" id="LJZO01000073">
    <property type="protein sequence ID" value="ROV87916.1"/>
    <property type="molecule type" value="Genomic_DNA"/>
</dbReference>
<gene>
    <name evidence="13" type="ORF">VSDG_09484</name>
</gene>
<dbReference type="GO" id="GO:0008061">
    <property type="term" value="F:chitin binding"/>
    <property type="evidence" value="ECO:0007669"/>
    <property type="project" value="InterPro"/>
</dbReference>
<evidence type="ECO:0000256" key="3">
    <source>
        <dbReference type="ARBA" id="ARBA00008682"/>
    </source>
</evidence>
<name>A0A423VAL1_CYTCH</name>
<dbReference type="SUPFAM" id="SSF51445">
    <property type="entry name" value="(Trans)glycosidases"/>
    <property type="match status" value="1"/>
</dbReference>
<dbReference type="Pfam" id="PF00704">
    <property type="entry name" value="Glyco_hydro_18"/>
    <property type="match status" value="1"/>
</dbReference>
<evidence type="ECO:0000313" key="13">
    <source>
        <dbReference type="EMBL" id="ROV87916.1"/>
    </source>
</evidence>
<evidence type="ECO:0000256" key="5">
    <source>
        <dbReference type="ARBA" id="ARBA00022525"/>
    </source>
</evidence>
<evidence type="ECO:0000256" key="9">
    <source>
        <dbReference type="ARBA" id="ARBA00023295"/>
    </source>
</evidence>
<dbReference type="GO" id="GO:0005576">
    <property type="term" value="C:extracellular region"/>
    <property type="evidence" value="ECO:0007669"/>
    <property type="project" value="UniProtKB-SubCell"/>
</dbReference>
<evidence type="ECO:0000259" key="12">
    <source>
        <dbReference type="PROSITE" id="PS51910"/>
    </source>
</evidence>
<keyword evidence="9 11" id="KW-0326">Glycosidase</keyword>
<feature type="domain" description="GH18" evidence="12">
    <location>
        <begin position="1"/>
        <end position="338"/>
    </location>
</feature>
<evidence type="ECO:0000313" key="14">
    <source>
        <dbReference type="Proteomes" id="UP000284375"/>
    </source>
</evidence>
<keyword evidence="6 11" id="KW-0378">Hydrolase</keyword>
<dbReference type="GO" id="GO:0006032">
    <property type="term" value="P:chitin catabolic process"/>
    <property type="evidence" value="ECO:0007669"/>
    <property type="project" value="UniProtKB-KW"/>
</dbReference>